<dbReference type="Proteomes" id="UP000028488">
    <property type="component" value="Chromosome"/>
</dbReference>
<dbReference type="EMBL" id="CP008947">
    <property type="protein sequence ID" value="AII08767.1"/>
    <property type="molecule type" value="Genomic_DNA"/>
</dbReference>
<gene>
    <name evidence="1" type="ORF">EP51_30750</name>
</gene>
<dbReference type="Gene3D" id="3.20.20.70">
    <property type="entry name" value="Aldolase class I"/>
    <property type="match status" value="1"/>
</dbReference>
<name>A0A076EU53_RHOOP</name>
<dbReference type="InterPro" id="IPR009334">
    <property type="entry name" value="DUF993"/>
</dbReference>
<dbReference type="RefSeq" id="WP_128641402.1">
    <property type="nucleotide sequence ID" value="NZ_CP008947.1"/>
</dbReference>
<organism evidence="1 2">
    <name type="scientific">Rhodococcus opacus</name>
    <name type="common">Nocardia opaca</name>
    <dbReference type="NCBI Taxonomy" id="37919"/>
    <lineage>
        <taxon>Bacteria</taxon>
        <taxon>Bacillati</taxon>
        <taxon>Actinomycetota</taxon>
        <taxon>Actinomycetes</taxon>
        <taxon>Mycobacteriales</taxon>
        <taxon>Nocardiaceae</taxon>
        <taxon>Rhodococcus</taxon>
    </lineage>
</organism>
<sequence>MASILLPDRHGSPTTLALNAPARLDTRSTPPSSRAVYAASHVVADPLRASAENAADQIDWDATLQLRRDLWSLGLGVAESMDTAQRGMGLDWAGARELAVRTLTDAKAVGGKVVVGVATDQLKTDTPTLDEIRDAYLEQVEAIESAGGEVVLMASRHLARAATGPDDYLAVYDAVLSTATRPVVLHWLGSVFDPALDGYWGFSEPVAAMDTVLQIITTHHERVRGIKVSLLDPALEIALRNRMPDDVRVFTGDDYNYVDLIAGDGTHTSDALLGAFAALGPFASAAFARLDDGDEQGFRNILGPTETLSRLLFAAPTQYYKVGVAWLAYLNGKQDHFRMIGGFETGRSLTHLAELIRAADAIGLFTDPDFTAARASAYFAVHGIR</sequence>
<proteinExistence type="predicted"/>
<evidence type="ECO:0000313" key="1">
    <source>
        <dbReference type="EMBL" id="AII08767.1"/>
    </source>
</evidence>
<dbReference type="Pfam" id="PF06187">
    <property type="entry name" value="DUF993"/>
    <property type="match status" value="1"/>
</dbReference>
<protein>
    <recommendedName>
        <fullName evidence="3">Dihydrodipicolinate synthase family protein</fullName>
    </recommendedName>
</protein>
<dbReference type="AlphaFoldDB" id="A0A076EU53"/>
<reference evidence="1 2" key="1">
    <citation type="submission" date="2014-07" db="EMBL/GenBank/DDBJ databases">
        <title>Genome Sequence of Rhodococcus opacus Strain R7, a Biodegrader of Mono- and Polycyclic Aromatic Hydrocarbons.</title>
        <authorList>
            <person name="Di Gennaro P."/>
            <person name="Zampolli J."/>
            <person name="Presti I."/>
            <person name="Cappelletti M."/>
            <person name="D'Ursi P."/>
            <person name="Orro A."/>
            <person name="Mezzelani A."/>
            <person name="Milanesi L."/>
        </authorList>
    </citation>
    <scope>NUCLEOTIDE SEQUENCE [LARGE SCALE GENOMIC DNA]</scope>
    <source>
        <strain evidence="1 2">R7</strain>
    </source>
</reference>
<dbReference type="eggNOG" id="COG0329">
    <property type="taxonomic scope" value="Bacteria"/>
</dbReference>
<evidence type="ECO:0000313" key="2">
    <source>
        <dbReference type="Proteomes" id="UP000028488"/>
    </source>
</evidence>
<dbReference type="SUPFAM" id="SSF51569">
    <property type="entry name" value="Aldolase"/>
    <property type="match status" value="1"/>
</dbReference>
<dbReference type="InterPro" id="IPR013785">
    <property type="entry name" value="Aldolase_TIM"/>
</dbReference>
<accession>A0A076EU53</accession>
<evidence type="ECO:0008006" key="3">
    <source>
        <dbReference type="Google" id="ProtNLM"/>
    </source>
</evidence>